<feature type="region of interest" description="Disordered" evidence="1">
    <location>
        <begin position="50"/>
        <end position="146"/>
    </location>
</feature>
<evidence type="ECO:0000313" key="3">
    <source>
        <dbReference type="Proteomes" id="UP000217144"/>
    </source>
</evidence>
<accession>A0AAC9YRM6</accession>
<reference evidence="2 3" key="1">
    <citation type="submission" date="2016-07" db="EMBL/GenBank/DDBJ databases">
        <title>High microdiversification within the ubiquitous acI lineage of Actinobacteria.</title>
        <authorList>
            <person name="Neuenschwander S.M."/>
            <person name="Salcher M."/>
            <person name="Ghai R."/>
            <person name="Pernthaler J."/>
        </authorList>
    </citation>
    <scope>NUCLEOTIDE SEQUENCE [LARGE SCALE GENOMIC DNA]</scope>
    <source>
        <strain evidence="2">MMS-21-148</strain>
    </source>
</reference>
<organism evidence="2 3">
    <name type="scientific">Candidatus Planktophila lacus</name>
    <dbReference type="NCBI Taxonomy" id="1884913"/>
    <lineage>
        <taxon>Bacteria</taxon>
        <taxon>Bacillati</taxon>
        <taxon>Actinomycetota</taxon>
        <taxon>Actinomycetes</taxon>
        <taxon>Candidatus Nanopelagicales</taxon>
        <taxon>Candidatus Nanopelagicaceae</taxon>
        <taxon>Candidatus Planktophila</taxon>
    </lineage>
</organism>
<protein>
    <submittedName>
        <fullName evidence="2">Uncharacterized protein</fullName>
    </submittedName>
</protein>
<evidence type="ECO:0000313" key="2">
    <source>
        <dbReference type="EMBL" id="ASY11155.1"/>
    </source>
</evidence>
<proteinExistence type="predicted"/>
<gene>
    <name evidence="2" type="ORF">A1s21148_06670</name>
</gene>
<feature type="compositionally biased region" description="Low complexity" evidence="1">
    <location>
        <begin position="50"/>
        <end position="63"/>
    </location>
</feature>
<dbReference type="Proteomes" id="UP000217144">
    <property type="component" value="Chromosome"/>
</dbReference>
<sequence length="146" mass="15149">MTPPKKPDWIEIAENDGGLNQPAPKAKKSRPVLIAATALVLTFGGAVVAQTNQGGTGDTQQPQLVQASQSATMATPALSAVTPQSTSPNLSSSVQSPSIKAPSIGKNTLPAIATPPNMNGGDDDDEDEDEDEDEGDDEDDDDRDDH</sequence>
<feature type="region of interest" description="Disordered" evidence="1">
    <location>
        <begin position="1"/>
        <end position="29"/>
    </location>
</feature>
<feature type="compositionally biased region" description="Acidic residues" evidence="1">
    <location>
        <begin position="121"/>
        <end position="146"/>
    </location>
</feature>
<dbReference type="EMBL" id="CP016769">
    <property type="protein sequence ID" value="ASY11155.1"/>
    <property type="molecule type" value="Genomic_DNA"/>
</dbReference>
<dbReference type="AlphaFoldDB" id="A0AAC9YRM6"/>
<evidence type="ECO:0000256" key="1">
    <source>
        <dbReference type="SAM" id="MobiDB-lite"/>
    </source>
</evidence>
<keyword evidence="3" id="KW-1185">Reference proteome</keyword>
<feature type="compositionally biased region" description="Low complexity" evidence="1">
    <location>
        <begin position="82"/>
        <end position="98"/>
    </location>
</feature>
<name>A0AAC9YRM6_9ACTN</name>
<dbReference type="KEGG" id="plan:A1s21148_06670"/>
<dbReference type="RefSeq" id="WP_095671637.1">
    <property type="nucleotide sequence ID" value="NZ_CP016769.1"/>
</dbReference>
<feature type="compositionally biased region" description="Polar residues" evidence="1">
    <location>
        <begin position="64"/>
        <end position="73"/>
    </location>
</feature>